<keyword evidence="3" id="KW-1185">Reference proteome</keyword>
<dbReference type="Proteomes" id="UP000054538">
    <property type="component" value="Unassembled WGS sequence"/>
</dbReference>
<dbReference type="EMBL" id="KN826250">
    <property type="protein sequence ID" value="KIK79550.1"/>
    <property type="molecule type" value="Genomic_DNA"/>
</dbReference>
<dbReference type="Pfam" id="PF14214">
    <property type="entry name" value="Helitron_like_N"/>
    <property type="match status" value="1"/>
</dbReference>
<dbReference type="OrthoDB" id="432234at2759"/>
<dbReference type="AlphaFoldDB" id="A0A0D0DMA9"/>
<evidence type="ECO:0000313" key="3">
    <source>
        <dbReference type="Proteomes" id="UP000054538"/>
    </source>
</evidence>
<feature type="domain" description="Helitron helicase-like" evidence="1">
    <location>
        <begin position="201"/>
        <end position="341"/>
    </location>
</feature>
<reference evidence="3" key="2">
    <citation type="submission" date="2015-01" db="EMBL/GenBank/DDBJ databases">
        <title>Evolutionary Origins and Diversification of the Mycorrhizal Mutualists.</title>
        <authorList>
            <consortium name="DOE Joint Genome Institute"/>
            <consortium name="Mycorrhizal Genomics Consortium"/>
            <person name="Kohler A."/>
            <person name="Kuo A."/>
            <person name="Nagy L.G."/>
            <person name="Floudas D."/>
            <person name="Copeland A."/>
            <person name="Barry K.W."/>
            <person name="Cichocki N."/>
            <person name="Veneault-Fourrey C."/>
            <person name="LaButti K."/>
            <person name="Lindquist E.A."/>
            <person name="Lipzen A."/>
            <person name="Lundell T."/>
            <person name="Morin E."/>
            <person name="Murat C."/>
            <person name="Riley R."/>
            <person name="Ohm R."/>
            <person name="Sun H."/>
            <person name="Tunlid A."/>
            <person name="Henrissat B."/>
            <person name="Grigoriev I.V."/>
            <person name="Hibbett D.S."/>
            <person name="Martin F."/>
        </authorList>
    </citation>
    <scope>NUCLEOTIDE SEQUENCE [LARGE SCALE GENOMIC DNA]</scope>
    <source>
        <strain evidence="3">Ve08.2h10</strain>
    </source>
</reference>
<dbReference type="InterPro" id="IPR025476">
    <property type="entry name" value="Helitron_helicase-like"/>
</dbReference>
<evidence type="ECO:0000313" key="2">
    <source>
        <dbReference type="EMBL" id="KIK79550.1"/>
    </source>
</evidence>
<name>A0A0D0DMA9_9AGAM</name>
<gene>
    <name evidence="2" type="ORF">PAXRUDRAFT_36425</name>
</gene>
<sequence length="396" mass="44192">MGMLEGQLMPQPALTLASVITVTYVSSKNHLKCGSNPHFILKSLPEDDIPTEISSVVWQESDDEIVLRESAGYVPTDTWEGNEAPDVIPLQFLGITNTELNKLPLDDITKYAVTNMGDKSKEGGYAVCHSHLPVSEFGSGRQGDPNPMINPLEAVYPTLFPYGIGGIEGDREKTIRFNEHIQWALQYHDCQFCTHHSFPFKHVFTAGGCVKGSDRMCSAYCGQIWGMSLKLCGPSLWITINPSHLHDPVAQILVGEEINMDQFFTCAGPDSNQQVRNIAQDPYATSKYFFFIIQTILTTLFGIMVTKNQVWSKMGLIGLLSGYFRVVEAQGQGTLHIHMLLWIKHTANISYIKANIHAHIDGFNEEIICMMPQEPQLAYSRPPNPDNASWDTEIVK</sequence>
<dbReference type="STRING" id="930991.A0A0D0DMA9"/>
<dbReference type="InParanoid" id="A0A0D0DMA9"/>
<reference evidence="2 3" key="1">
    <citation type="submission" date="2014-04" db="EMBL/GenBank/DDBJ databases">
        <authorList>
            <consortium name="DOE Joint Genome Institute"/>
            <person name="Kuo A."/>
            <person name="Kohler A."/>
            <person name="Jargeat P."/>
            <person name="Nagy L.G."/>
            <person name="Floudas D."/>
            <person name="Copeland A."/>
            <person name="Barry K.W."/>
            <person name="Cichocki N."/>
            <person name="Veneault-Fourrey C."/>
            <person name="LaButti K."/>
            <person name="Lindquist E.A."/>
            <person name="Lipzen A."/>
            <person name="Lundell T."/>
            <person name="Morin E."/>
            <person name="Murat C."/>
            <person name="Sun H."/>
            <person name="Tunlid A."/>
            <person name="Henrissat B."/>
            <person name="Grigoriev I.V."/>
            <person name="Hibbett D.S."/>
            <person name="Martin F."/>
            <person name="Nordberg H.P."/>
            <person name="Cantor M.N."/>
            <person name="Hua S.X."/>
        </authorList>
    </citation>
    <scope>NUCLEOTIDE SEQUENCE [LARGE SCALE GENOMIC DNA]</scope>
    <source>
        <strain evidence="2 3">Ve08.2h10</strain>
    </source>
</reference>
<proteinExistence type="predicted"/>
<organism evidence="2 3">
    <name type="scientific">Paxillus rubicundulus Ve08.2h10</name>
    <dbReference type="NCBI Taxonomy" id="930991"/>
    <lineage>
        <taxon>Eukaryota</taxon>
        <taxon>Fungi</taxon>
        <taxon>Dikarya</taxon>
        <taxon>Basidiomycota</taxon>
        <taxon>Agaricomycotina</taxon>
        <taxon>Agaricomycetes</taxon>
        <taxon>Agaricomycetidae</taxon>
        <taxon>Boletales</taxon>
        <taxon>Paxilineae</taxon>
        <taxon>Paxillaceae</taxon>
        <taxon>Paxillus</taxon>
    </lineage>
</organism>
<dbReference type="HOGENOM" id="CLU_001248_4_1_1"/>
<evidence type="ECO:0000259" key="1">
    <source>
        <dbReference type="Pfam" id="PF14214"/>
    </source>
</evidence>
<protein>
    <recommendedName>
        <fullName evidence="1">Helitron helicase-like domain-containing protein</fullName>
    </recommendedName>
</protein>
<accession>A0A0D0DMA9</accession>